<dbReference type="InterPro" id="IPR032675">
    <property type="entry name" value="LRR_dom_sf"/>
</dbReference>
<accession>A0A9J6CCA3</accession>
<dbReference type="InterPro" id="IPR001810">
    <property type="entry name" value="F-box_dom"/>
</dbReference>
<comment type="caution">
    <text evidence="2">The sequence shown here is derived from an EMBL/GenBank/DDBJ whole genome shotgun (WGS) entry which is preliminary data.</text>
</comment>
<keyword evidence="3" id="KW-1185">Reference proteome</keyword>
<feature type="domain" description="F-box" evidence="1">
    <location>
        <begin position="36"/>
        <end position="73"/>
    </location>
</feature>
<dbReference type="AlphaFoldDB" id="A0A9J6CCA3"/>
<dbReference type="SUPFAM" id="SSF52047">
    <property type="entry name" value="RNI-like"/>
    <property type="match status" value="1"/>
</dbReference>
<dbReference type="InterPro" id="IPR036047">
    <property type="entry name" value="F-box-like_dom_sf"/>
</dbReference>
<protein>
    <recommendedName>
        <fullName evidence="1">F-box domain-containing protein</fullName>
    </recommendedName>
</protein>
<dbReference type="Gene3D" id="3.80.10.10">
    <property type="entry name" value="Ribonuclease Inhibitor"/>
    <property type="match status" value="1"/>
</dbReference>
<name>A0A9J6CCA3_POLVA</name>
<dbReference type="Pfam" id="PF00646">
    <property type="entry name" value="F-box"/>
    <property type="match status" value="1"/>
</dbReference>
<dbReference type="Gene3D" id="1.20.1280.50">
    <property type="match status" value="1"/>
</dbReference>
<evidence type="ECO:0000313" key="3">
    <source>
        <dbReference type="Proteomes" id="UP001107558"/>
    </source>
</evidence>
<reference evidence="2" key="1">
    <citation type="submission" date="2021-03" db="EMBL/GenBank/DDBJ databases">
        <title>Chromosome level genome of the anhydrobiotic midge Polypedilum vanderplanki.</title>
        <authorList>
            <person name="Yoshida Y."/>
            <person name="Kikawada T."/>
            <person name="Gusev O."/>
        </authorList>
    </citation>
    <scope>NUCLEOTIDE SEQUENCE</scope>
    <source>
        <strain evidence="2">NIAS01</strain>
        <tissue evidence="2">Whole body or cell culture</tissue>
    </source>
</reference>
<evidence type="ECO:0000259" key="1">
    <source>
        <dbReference type="Pfam" id="PF00646"/>
    </source>
</evidence>
<sequence>MSQENQRIQKKKFDRDDSALVEIKKKMEVENEFVFNLSIEILVKIIGYIPEHRRKNLSLVSKSFYEAVNKVDENRLWIYRCGLKSDTNIEYGEYDPKLVDYEKFISSDNEECPAVRISSINEAVMSFFKERGKKVKQLKFDGIFEIAKYIEILNLVPNCEALCITKLLNNENNVTISTKVPMLKLKFLCFHPSLTFDYHEEKFLKCIDCPNLEELFSCSSDVSFAQRIVSNIYSQIKNLKLKCYDDEEDYENCSNYKVISCISFGNKNITQITSDQITTFERFNTVMSSRRSIKNIKIDFRNSAPAYECEQVLKILNIIGNNLIKVTLRGEIKGNYLKHILKYIKKCKFLFFDDLNSYRILEISERVEFNNLEILKIESWDAFATDYLKLIKLSDNCLKTFICNTDEDFNETLKSQRNIVEFSVYSLKKIEKDLLANCKPKKLSLNYDETRFPHFNQTMISDIDKSIYIDFIKNQIQLEELKVNWVWNEIFKTIAIKCLNLQKLEIDRGNLSYDNFKLISNLEKLKELHLNEIEGDWKERIKECSNKCLEILKLENIEISNICEQLSPAFPNLKKLNLTDIDLNYKEFFENLKQFKNLVSLIVKYSEDKDSFDIRELNSFEVQNELKEFYLDEILFSTAGYTEYFINAFKNVEKLSISISAFFTSLGQLEVILNPFNNFKYVDIFTDIIDFDDNESNNVCSTDDLLFILMNKNLKFLHICGLYVRDKEKFKEIFAEHFEIAYISSEEILLMNNETFDEFKMLENIRNESWMSLVHKSIEYILDEIQT</sequence>
<gene>
    <name evidence="2" type="ORF">PVAND_009053</name>
</gene>
<dbReference type="EMBL" id="JADBJN010000002">
    <property type="protein sequence ID" value="KAG5679488.1"/>
    <property type="molecule type" value="Genomic_DNA"/>
</dbReference>
<evidence type="ECO:0000313" key="2">
    <source>
        <dbReference type="EMBL" id="KAG5679488.1"/>
    </source>
</evidence>
<organism evidence="2 3">
    <name type="scientific">Polypedilum vanderplanki</name>
    <name type="common">Sleeping chironomid midge</name>
    <dbReference type="NCBI Taxonomy" id="319348"/>
    <lineage>
        <taxon>Eukaryota</taxon>
        <taxon>Metazoa</taxon>
        <taxon>Ecdysozoa</taxon>
        <taxon>Arthropoda</taxon>
        <taxon>Hexapoda</taxon>
        <taxon>Insecta</taxon>
        <taxon>Pterygota</taxon>
        <taxon>Neoptera</taxon>
        <taxon>Endopterygota</taxon>
        <taxon>Diptera</taxon>
        <taxon>Nematocera</taxon>
        <taxon>Chironomoidea</taxon>
        <taxon>Chironomidae</taxon>
        <taxon>Chironominae</taxon>
        <taxon>Polypedilum</taxon>
        <taxon>Polypedilum</taxon>
    </lineage>
</organism>
<proteinExistence type="predicted"/>
<dbReference type="Proteomes" id="UP001107558">
    <property type="component" value="Chromosome 2"/>
</dbReference>
<dbReference type="SUPFAM" id="SSF81383">
    <property type="entry name" value="F-box domain"/>
    <property type="match status" value="1"/>
</dbReference>